<accession>A0A917S8Z1</accession>
<evidence type="ECO:0000313" key="2">
    <source>
        <dbReference type="Proteomes" id="UP000654670"/>
    </source>
</evidence>
<proteinExistence type="predicted"/>
<sequence>MSFVSIVASDNMASVVSDGLLVDLSGNGEPAILPGKKPSMIRISSRQILACTGSAAVLKSLRKAFPYQENAWSINESRMHILEQLVREVPFEKQEVLLALVDAGGMMTCSMFSNEPGEKWHVLRPEGERLATMFLAGREINETKIKQVSEEFGRLIHLYGKDSTDHIFAAQRELIHFVSETDPLVGGQIFHQNITRK</sequence>
<protein>
    <submittedName>
        <fullName evidence="1">Uncharacterized protein</fullName>
    </submittedName>
</protein>
<dbReference type="AlphaFoldDB" id="A0A917S8Z1"/>
<evidence type="ECO:0000313" key="1">
    <source>
        <dbReference type="EMBL" id="GGL62217.1"/>
    </source>
</evidence>
<dbReference type="RefSeq" id="WP_188804421.1">
    <property type="nucleotide sequence ID" value="NZ_BMOK01000015.1"/>
</dbReference>
<reference evidence="1" key="2">
    <citation type="submission" date="2020-09" db="EMBL/GenBank/DDBJ databases">
        <authorList>
            <person name="Sun Q."/>
            <person name="Ohkuma M."/>
        </authorList>
    </citation>
    <scope>NUCLEOTIDE SEQUENCE</scope>
    <source>
        <strain evidence="1">JCM 15325</strain>
    </source>
</reference>
<gene>
    <name evidence="1" type="ORF">GCM10007968_27740</name>
</gene>
<keyword evidence="2" id="KW-1185">Reference proteome</keyword>
<reference evidence="1" key="1">
    <citation type="journal article" date="2014" name="Int. J. Syst. Evol. Microbiol.">
        <title>Complete genome sequence of Corynebacterium casei LMG S-19264T (=DSM 44701T), isolated from a smear-ripened cheese.</title>
        <authorList>
            <consortium name="US DOE Joint Genome Institute (JGI-PGF)"/>
            <person name="Walter F."/>
            <person name="Albersmeier A."/>
            <person name="Kalinowski J."/>
            <person name="Ruckert C."/>
        </authorList>
    </citation>
    <scope>NUCLEOTIDE SEQUENCE</scope>
    <source>
        <strain evidence="1">JCM 15325</strain>
    </source>
</reference>
<organism evidence="1 2">
    <name type="scientific">Sporolactobacillus putidus</name>
    <dbReference type="NCBI Taxonomy" id="492735"/>
    <lineage>
        <taxon>Bacteria</taxon>
        <taxon>Bacillati</taxon>
        <taxon>Bacillota</taxon>
        <taxon>Bacilli</taxon>
        <taxon>Bacillales</taxon>
        <taxon>Sporolactobacillaceae</taxon>
        <taxon>Sporolactobacillus</taxon>
    </lineage>
</organism>
<name>A0A917S8Z1_9BACL</name>
<dbReference type="Proteomes" id="UP000654670">
    <property type="component" value="Unassembled WGS sequence"/>
</dbReference>
<dbReference type="EMBL" id="BMOK01000015">
    <property type="protein sequence ID" value="GGL62217.1"/>
    <property type="molecule type" value="Genomic_DNA"/>
</dbReference>
<comment type="caution">
    <text evidence="1">The sequence shown here is derived from an EMBL/GenBank/DDBJ whole genome shotgun (WGS) entry which is preliminary data.</text>
</comment>